<feature type="region of interest" description="Disordered" evidence="1">
    <location>
        <begin position="1"/>
        <end position="93"/>
    </location>
</feature>
<evidence type="ECO:0000313" key="2">
    <source>
        <dbReference type="Proteomes" id="UP000887566"/>
    </source>
</evidence>
<proteinExistence type="predicted"/>
<evidence type="ECO:0000313" key="3">
    <source>
        <dbReference type="WBParaSite" id="PSAMB.scaffold4636size13999.g24841.t1"/>
    </source>
</evidence>
<keyword evidence="2" id="KW-1185">Reference proteome</keyword>
<dbReference type="WBParaSite" id="PSAMB.scaffold4636size13999.g24841.t1">
    <property type="protein sequence ID" value="PSAMB.scaffold4636size13999.g24841.t1"/>
    <property type="gene ID" value="PSAMB.scaffold4636size13999.g24841"/>
</dbReference>
<protein>
    <submittedName>
        <fullName evidence="3">Uncharacterized protein</fullName>
    </submittedName>
</protein>
<evidence type="ECO:0000256" key="1">
    <source>
        <dbReference type="SAM" id="MobiDB-lite"/>
    </source>
</evidence>
<feature type="region of interest" description="Disordered" evidence="1">
    <location>
        <begin position="108"/>
        <end position="128"/>
    </location>
</feature>
<dbReference type="AlphaFoldDB" id="A0A914WLF4"/>
<name>A0A914WLF4_9BILA</name>
<feature type="compositionally biased region" description="Basic residues" evidence="1">
    <location>
        <begin position="19"/>
        <end position="29"/>
    </location>
</feature>
<organism evidence="2 3">
    <name type="scientific">Plectus sambesii</name>
    <dbReference type="NCBI Taxonomy" id="2011161"/>
    <lineage>
        <taxon>Eukaryota</taxon>
        <taxon>Metazoa</taxon>
        <taxon>Ecdysozoa</taxon>
        <taxon>Nematoda</taxon>
        <taxon>Chromadorea</taxon>
        <taxon>Plectida</taxon>
        <taxon>Plectina</taxon>
        <taxon>Plectoidea</taxon>
        <taxon>Plectidae</taxon>
        <taxon>Plectus</taxon>
    </lineage>
</organism>
<dbReference type="Proteomes" id="UP000887566">
    <property type="component" value="Unplaced"/>
</dbReference>
<accession>A0A914WLF4</accession>
<sequence>MTRRDDSQKPLRPSSPAMRRVRQKQRRHFTGGEDEGDGWQLNVGQGEGDGGAVRFSGSAASVRRQTARRHKETTRKDGERLVGGKSGGGGRKECDRRLAKIRAIVGRVETDRRTPERKRTRAPGCSQRSLSSLLSRLGGSGNAVTVTLW</sequence>
<reference evidence="3" key="1">
    <citation type="submission" date="2022-11" db="UniProtKB">
        <authorList>
            <consortium name="WormBaseParasite"/>
        </authorList>
    </citation>
    <scope>IDENTIFICATION</scope>
</reference>